<feature type="transmembrane region" description="Helical" evidence="1">
    <location>
        <begin position="398"/>
        <end position="422"/>
    </location>
</feature>
<dbReference type="OMA" id="KPWMLQD"/>
<evidence type="ECO:0000256" key="1">
    <source>
        <dbReference type="SAM" id="Phobius"/>
    </source>
</evidence>
<dbReference type="Gramene" id="Manes.06G167400.7.v8.1">
    <property type="protein sequence ID" value="Manes.06G167400.7.v8.1.CDS.1"/>
    <property type="gene ID" value="Manes.06G167400.v8.1"/>
</dbReference>
<dbReference type="Gramene" id="Manes.06G167400.12.v8.1">
    <property type="protein sequence ID" value="Manes.06G167400.12.v8.1.CDS.1"/>
    <property type="gene ID" value="Manes.06G167400.v8.1"/>
</dbReference>
<proteinExistence type="predicted"/>
<dbReference type="Gramene" id="Manes.06G167400.9.v8.1">
    <property type="protein sequence ID" value="Manes.06G167400.9.v8.1.CDS.1"/>
    <property type="gene ID" value="Manes.06G167400.v8.1"/>
</dbReference>
<dbReference type="Gramene" id="Manes.06G167400.13.v8.1">
    <property type="protein sequence ID" value="Manes.06G167400.13.v8.1.CDS.1"/>
    <property type="gene ID" value="Manes.06G167400.v8.1"/>
</dbReference>
<dbReference type="Gramene" id="Manes.06G167400.6.v8.1">
    <property type="protein sequence ID" value="Manes.06G167400.6.v8.1.CDS.1"/>
    <property type="gene ID" value="Manes.06G167400.v8.1"/>
</dbReference>
<dbReference type="STRING" id="3983.A0A251KR02"/>
<dbReference type="PANTHER" id="PTHR31170">
    <property type="entry name" value="BNAC04G53230D PROTEIN"/>
    <property type="match status" value="1"/>
</dbReference>
<protein>
    <submittedName>
        <fullName evidence="2">Uncharacterized protein</fullName>
    </submittedName>
</protein>
<dbReference type="EMBL" id="CM004392">
    <property type="protein sequence ID" value="OAY48563.1"/>
    <property type="molecule type" value="Genomic_DNA"/>
</dbReference>
<sequence>MEKNDQVSIDIGKLARSLRNEMEILQSLSEECCIYRVPMRLRQLNEIAYTPRVVSIGPLHHGNQEFKAMEDHKLRYLHDFLEWSKVNIEDCIKLVQKSEIRLRNCYAEILKFSSEDFVKMILLDATFIIVLLVKAFSTDSWSINDRIFNKPWLIVDIKRDMSLLENQLPFFILEELFKQSNMEDRLGFSIGELTYNLFKARYDPWLADDSWKRHDLSKVEHIMDFLRICQLPSKLKDRKKELKKLNVPSLGELHQAGVKFKSSSSKNLLDITFNNGILEIPPLTIGDHTEILLRNLSAFEQCHFKAGDYFVNDYICMMATIVRAPEDVEILVQSGIIENYLRNNESVLTLFHKLDQECIISTSCFYFSTVAEKLKEYSRDSWHKWKANLRQNYFNTPWAGISVFAAILLLMLTFIQSLCSILQVV</sequence>
<dbReference type="EMBL" id="CM004392">
    <property type="protein sequence ID" value="OAY48565.1"/>
    <property type="molecule type" value="Genomic_DNA"/>
</dbReference>
<dbReference type="OrthoDB" id="672127at2759"/>
<dbReference type="Proteomes" id="UP000091857">
    <property type="component" value="Chromosome 6"/>
</dbReference>
<evidence type="ECO:0000313" key="3">
    <source>
        <dbReference type="Proteomes" id="UP000091857"/>
    </source>
</evidence>
<keyword evidence="1" id="KW-0812">Transmembrane</keyword>
<reference evidence="2 3" key="1">
    <citation type="submission" date="2016-02" db="EMBL/GenBank/DDBJ databases">
        <title>WGS assembly of Manihot esculenta.</title>
        <authorList>
            <person name="Bredeson J.V."/>
            <person name="Prochnik S.E."/>
            <person name="Lyons J.B."/>
            <person name="Schmutz J."/>
            <person name="Grimwood J."/>
            <person name="Vrebalov J."/>
            <person name="Bart R.S."/>
            <person name="Amuge T."/>
            <person name="Ferguson M.E."/>
            <person name="Green R."/>
            <person name="Putnam N."/>
            <person name="Stites J."/>
            <person name="Rounsley S."/>
            <person name="Rokhsar D.S."/>
        </authorList>
    </citation>
    <scope>NUCLEOTIDE SEQUENCE [LARGE SCALE GENOMIC DNA]</scope>
    <source>
        <strain evidence="3">cv. AM560-2</strain>
        <tissue evidence="2">Leaf</tissue>
    </source>
</reference>
<dbReference type="AlphaFoldDB" id="A0A251KR02"/>
<organism evidence="2 3">
    <name type="scientific">Manihot esculenta</name>
    <name type="common">Cassava</name>
    <name type="synonym">Jatropha manihot</name>
    <dbReference type="NCBI Taxonomy" id="3983"/>
    <lineage>
        <taxon>Eukaryota</taxon>
        <taxon>Viridiplantae</taxon>
        <taxon>Streptophyta</taxon>
        <taxon>Embryophyta</taxon>
        <taxon>Tracheophyta</taxon>
        <taxon>Spermatophyta</taxon>
        <taxon>Magnoliopsida</taxon>
        <taxon>eudicotyledons</taxon>
        <taxon>Gunneridae</taxon>
        <taxon>Pentapetalae</taxon>
        <taxon>rosids</taxon>
        <taxon>fabids</taxon>
        <taxon>Malpighiales</taxon>
        <taxon>Euphorbiaceae</taxon>
        <taxon>Crotonoideae</taxon>
        <taxon>Manihoteae</taxon>
        <taxon>Manihot</taxon>
    </lineage>
</organism>
<evidence type="ECO:0000313" key="2">
    <source>
        <dbReference type="EMBL" id="OAY48567.1"/>
    </source>
</evidence>
<name>A0A251KR02_MANES</name>
<dbReference type="Pfam" id="PF03140">
    <property type="entry name" value="DUF247"/>
    <property type="match status" value="1"/>
</dbReference>
<dbReference type="InterPro" id="IPR004158">
    <property type="entry name" value="DUF247_pln"/>
</dbReference>
<dbReference type="EMBL" id="CM004392">
    <property type="protein sequence ID" value="OAY48567.1"/>
    <property type="molecule type" value="Genomic_DNA"/>
</dbReference>
<accession>A0A251KR02</accession>
<dbReference type="Gramene" id="Manes.06G167400.14.v8.1">
    <property type="protein sequence ID" value="Manes.06G167400.14.v8.1.CDS.1"/>
    <property type="gene ID" value="Manes.06G167400.v8.1"/>
</dbReference>
<dbReference type="EMBL" id="CM004392">
    <property type="protein sequence ID" value="OAY48566.1"/>
    <property type="molecule type" value="Genomic_DNA"/>
</dbReference>
<keyword evidence="3" id="KW-1185">Reference proteome</keyword>
<dbReference type="EMBL" id="CM004392">
    <property type="protein sequence ID" value="OAY48564.1"/>
    <property type="molecule type" value="Genomic_DNA"/>
</dbReference>
<keyword evidence="1" id="KW-1133">Transmembrane helix</keyword>
<gene>
    <name evidence="2" type="ORF">MANES_06G167400</name>
</gene>
<dbReference type="PANTHER" id="PTHR31170:SF17">
    <property type="match status" value="1"/>
</dbReference>
<keyword evidence="1" id="KW-0472">Membrane</keyword>